<dbReference type="EC" id="1.-.-.-" evidence="3"/>
<feature type="non-terminal residue" evidence="3">
    <location>
        <position position="365"/>
    </location>
</feature>
<dbReference type="InterPro" id="IPR001041">
    <property type="entry name" value="2Fe-2S_ferredoxin-type"/>
</dbReference>
<evidence type="ECO:0000313" key="4">
    <source>
        <dbReference type="Proteomes" id="UP000324575"/>
    </source>
</evidence>
<accession>A0A5M8NSI8</accession>
<dbReference type="PROSITE" id="PS51085">
    <property type="entry name" value="2FE2S_FER_2"/>
    <property type="match status" value="1"/>
</dbReference>
<proteinExistence type="predicted"/>
<dbReference type="GO" id="GO:0016491">
    <property type="term" value="F:oxidoreductase activity"/>
    <property type="evidence" value="ECO:0007669"/>
    <property type="project" value="UniProtKB-KW"/>
</dbReference>
<sequence>MKTSINNKELEAFAGETLIEVARRGGVSIPSLCYSKEAKHNSSCMVCAVKNCATGQIIPSCTTLPTEGMQIDSESPDVILTRTLSLELLLSDHRADCDAPCKVACPGDFDVAMMNRLYDQGKWEDALALLRDTLVIPATLCYICNAPCEKICRKGDVNRSVSIREIKKELVLKTEPDKISKPESNGKRIAVLGSNPTGLSAAYHLRKRGYDVDLFERESSVLIPYIQAEQLPATILELELAVIKKMGVKIIHLAEYPAFNGYDGVVAVVHENPNPQWLVPQTKAKQPARLVLEGRKLAAQMDVVLSGEQTDKEQDSMTFNSTYTRFSSSEKKALDEQVAVQNNPSSCLYCDCDKKTICKLRLYAS</sequence>
<dbReference type="InterPro" id="IPR036010">
    <property type="entry name" value="2Fe-2S_ferredoxin-like_sf"/>
</dbReference>
<dbReference type="InterPro" id="IPR009051">
    <property type="entry name" value="Helical_ferredxn"/>
</dbReference>
<dbReference type="PANTHER" id="PTHR43100">
    <property type="entry name" value="GLUTAMATE SYNTHASE [NADPH] SMALL CHAIN"/>
    <property type="match status" value="1"/>
</dbReference>
<dbReference type="SUPFAM" id="SSF54292">
    <property type="entry name" value="2Fe-2S ferredoxin-like"/>
    <property type="match status" value="1"/>
</dbReference>
<dbReference type="Gene3D" id="1.10.1060.10">
    <property type="entry name" value="Alpha-helical ferredoxin"/>
    <property type="match status" value="1"/>
</dbReference>
<dbReference type="InterPro" id="IPR036188">
    <property type="entry name" value="FAD/NAD-bd_sf"/>
</dbReference>
<keyword evidence="1 3" id="KW-0560">Oxidoreductase</keyword>
<evidence type="ECO:0000256" key="1">
    <source>
        <dbReference type="ARBA" id="ARBA00023002"/>
    </source>
</evidence>
<reference evidence="3 4" key="1">
    <citation type="submission" date="2019-03" db="EMBL/GenBank/DDBJ databases">
        <title>Single cell metagenomics reveals metabolic interactions within the superorganism composed of flagellate Streblomastix strix and complex community of Bacteroidetes bacteria on its surface.</title>
        <authorList>
            <person name="Treitli S.C."/>
            <person name="Kolisko M."/>
            <person name="Husnik F."/>
            <person name="Keeling P."/>
            <person name="Hampl V."/>
        </authorList>
    </citation>
    <scope>NUCLEOTIDE SEQUENCE [LARGE SCALE GENOMIC DNA]</scope>
    <source>
        <strain evidence="3">St1</strain>
    </source>
</reference>
<gene>
    <name evidence="3" type="ORF">EZS26_003790</name>
</gene>
<dbReference type="Pfam" id="PF13510">
    <property type="entry name" value="Fer2_4"/>
    <property type="match status" value="1"/>
</dbReference>
<dbReference type="EMBL" id="SNRX01000150">
    <property type="protein sequence ID" value="KAA6300071.1"/>
    <property type="molecule type" value="Genomic_DNA"/>
</dbReference>
<dbReference type="SUPFAM" id="SSF51905">
    <property type="entry name" value="FAD/NAD(P)-binding domain"/>
    <property type="match status" value="1"/>
</dbReference>
<dbReference type="Proteomes" id="UP000324575">
    <property type="component" value="Unassembled WGS sequence"/>
</dbReference>
<name>A0A5M8NSI8_9BACT</name>
<dbReference type="InterPro" id="IPR051394">
    <property type="entry name" value="Glutamate_Synthase"/>
</dbReference>
<dbReference type="PANTHER" id="PTHR43100:SF1">
    <property type="entry name" value="GLUTAMATE SYNTHASE [NADPH] SMALL CHAIN"/>
    <property type="match status" value="1"/>
</dbReference>
<dbReference type="AlphaFoldDB" id="A0A5M8NSI8"/>
<dbReference type="Pfam" id="PF14691">
    <property type="entry name" value="Fer4_20"/>
    <property type="match status" value="1"/>
</dbReference>
<dbReference type="Gene3D" id="3.10.20.440">
    <property type="entry name" value="2Fe-2S iron-sulphur cluster binding domain, sarcosine oxidase, alpha subunit, N-terminal domain"/>
    <property type="match status" value="1"/>
</dbReference>
<dbReference type="Pfam" id="PF07992">
    <property type="entry name" value="Pyr_redox_2"/>
    <property type="match status" value="1"/>
</dbReference>
<comment type="caution">
    <text evidence="3">The sequence shown here is derived from an EMBL/GenBank/DDBJ whole genome shotgun (WGS) entry which is preliminary data.</text>
</comment>
<dbReference type="InterPro" id="IPR042204">
    <property type="entry name" value="2Fe-2S-bd_N"/>
</dbReference>
<dbReference type="Gene3D" id="3.50.50.60">
    <property type="entry name" value="FAD/NAD(P)-binding domain"/>
    <property type="match status" value="1"/>
</dbReference>
<dbReference type="InterPro" id="IPR023753">
    <property type="entry name" value="FAD/NAD-binding_dom"/>
</dbReference>
<organism evidence="3 4">
    <name type="scientific">Candidatus Ordinivivax streblomastigis</name>
    <dbReference type="NCBI Taxonomy" id="2540710"/>
    <lineage>
        <taxon>Bacteria</taxon>
        <taxon>Pseudomonadati</taxon>
        <taxon>Bacteroidota</taxon>
        <taxon>Bacteroidia</taxon>
        <taxon>Bacteroidales</taxon>
        <taxon>Candidatus Ordinivivax</taxon>
    </lineage>
</organism>
<dbReference type="InterPro" id="IPR028261">
    <property type="entry name" value="DPD_II"/>
</dbReference>
<evidence type="ECO:0000313" key="3">
    <source>
        <dbReference type="EMBL" id="KAA6300071.1"/>
    </source>
</evidence>
<evidence type="ECO:0000259" key="2">
    <source>
        <dbReference type="PROSITE" id="PS51085"/>
    </source>
</evidence>
<dbReference type="GO" id="GO:0051536">
    <property type="term" value="F:iron-sulfur cluster binding"/>
    <property type="evidence" value="ECO:0007669"/>
    <property type="project" value="InterPro"/>
</dbReference>
<protein>
    <submittedName>
        <fullName evidence="3">NADPH-Fe(3+) oxidoreductase subunit beta</fullName>
        <ecNumber evidence="3">1.-.-.-</ecNumber>
    </submittedName>
</protein>
<feature type="domain" description="2Fe-2S ferredoxin-type" evidence="2">
    <location>
        <begin position="1"/>
        <end position="77"/>
    </location>
</feature>